<protein>
    <submittedName>
        <fullName evidence="2">PadR family transcriptional regulator, regulatory protein PadR</fullName>
    </submittedName>
</protein>
<proteinExistence type="predicted"/>
<dbReference type="SUPFAM" id="SSF46785">
    <property type="entry name" value="Winged helix' DNA-binding domain"/>
    <property type="match status" value="1"/>
</dbReference>
<dbReference type="Gene3D" id="1.10.10.10">
    <property type="entry name" value="Winged helix-like DNA-binding domain superfamily/Winged helix DNA-binding domain"/>
    <property type="match status" value="1"/>
</dbReference>
<gene>
    <name evidence="2" type="ORF">SAMN05421770_101615</name>
</gene>
<dbReference type="EMBL" id="FZOU01000001">
    <property type="protein sequence ID" value="SNS35080.1"/>
    <property type="molecule type" value="Genomic_DNA"/>
</dbReference>
<evidence type="ECO:0000259" key="1">
    <source>
        <dbReference type="Pfam" id="PF03551"/>
    </source>
</evidence>
<name>A0A239DRF1_9BACT</name>
<dbReference type="InterPro" id="IPR005149">
    <property type="entry name" value="Tscrpt_reg_PadR_N"/>
</dbReference>
<evidence type="ECO:0000313" key="2">
    <source>
        <dbReference type="EMBL" id="SNS35080.1"/>
    </source>
</evidence>
<dbReference type="PANTHER" id="PTHR33169:SF14">
    <property type="entry name" value="TRANSCRIPTIONAL REGULATOR RV3488"/>
    <property type="match status" value="1"/>
</dbReference>
<feature type="domain" description="Transcription regulator PadR N-terminal" evidence="1">
    <location>
        <begin position="37"/>
        <end position="108"/>
    </location>
</feature>
<dbReference type="InterPro" id="IPR036388">
    <property type="entry name" value="WH-like_DNA-bd_sf"/>
</dbReference>
<dbReference type="AlphaFoldDB" id="A0A239DRF1"/>
<keyword evidence="3" id="KW-1185">Reference proteome</keyword>
<accession>A0A239DRF1</accession>
<dbReference type="PANTHER" id="PTHR33169">
    <property type="entry name" value="PADR-FAMILY TRANSCRIPTIONAL REGULATOR"/>
    <property type="match status" value="1"/>
</dbReference>
<evidence type="ECO:0000313" key="3">
    <source>
        <dbReference type="Proteomes" id="UP000198356"/>
    </source>
</evidence>
<dbReference type="InterPro" id="IPR052509">
    <property type="entry name" value="Metal_resp_DNA-bind_regulator"/>
</dbReference>
<sequence length="141" mass="16293">MTSYTVRHTVYVAMHNEIQDAELFDALRLELRRGALVLAVLAQLRREHYGYTLRKALAESGLAIEESTLYPLLRRLETQGLLTSEWREEERRNKRFYRLSGAGERMLARLLDEWRGMNATIDGIVGRVVVSEAETELEGVR</sequence>
<dbReference type="Proteomes" id="UP000198356">
    <property type="component" value="Unassembled WGS sequence"/>
</dbReference>
<reference evidence="2 3" key="1">
    <citation type="submission" date="2017-06" db="EMBL/GenBank/DDBJ databases">
        <authorList>
            <person name="Kim H.J."/>
            <person name="Triplett B.A."/>
        </authorList>
    </citation>
    <scope>NUCLEOTIDE SEQUENCE [LARGE SCALE GENOMIC DNA]</scope>
    <source>
        <strain evidence="2 3">DSM 18704</strain>
    </source>
</reference>
<organism evidence="2 3">
    <name type="scientific">Granulicella rosea</name>
    <dbReference type="NCBI Taxonomy" id="474952"/>
    <lineage>
        <taxon>Bacteria</taxon>
        <taxon>Pseudomonadati</taxon>
        <taxon>Acidobacteriota</taxon>
        <taxon>Terriglobia</taxon>
        <taxon>Terriglobales</taxon>
        <taxon>Acidobacteriaceae</taxon>
        <taxon>Granulicella</taxon>
    </lineage>
</organism>
<dbReference type="Pfam" id="PF03551">
    <property type="entry name" value="PadR"/>
    <property type="match status" value="1"/>
</dbReference>
<dbReference type="InterPro" id="IPR036390">
    <property type="entry name" value="WH_DNA-bd_sf"/>
</dbReference>